<accession>X0TAP5</accession>
<reference evidence="1" key="1">
    <citation type="journal article" date="2014" name="Front. Microbiol.">
        <title>High frequency of phylogenetically diverse reductive dehalogenase-homologous genes in deep subseafloor sedimentary metagenomes.</title>
        <authorList>
            <person name="Kawai M."/>
            <person name="Futagami T."/>
            <person name="Toyoda A."/>
            <person name="Takaki Y."/>
            <person name="Nishi S."/>
            <person name="Hori S."/>
            <person name="Arai W."/>
            <person name="Tsubouchi T."/>
            <person name="Morono Y."/>
            <person name="Uchiyama I."/>
            <person name="Ito T."/>
            <person name="Fujiyama A."/>
            <person name="Inagaki F."/>
            <person name="Takami H."/>
        </authorList>
    </citation>
    <scope>NUCLEOTIDE SEQUENCE</scope>
    <source>
        <strain evidence="1">Expedition CK06-06</strain>
    </source>
</reference>
<feature type="non-terminal residue" evidence="1">
    <location>
        <position position="1"/>
    </location>
</feature>
<proteinExistence type="predicted"/>
<dbReference type="EMBL" id="BARS01011495">
    <property type="protein sequence ID" value="GAF90563.1"/>
    <property type="molecule type" value="Genomic_DNA"/>
</dbReference>
<sequence length="29" mass="3219">ELNIVGEYGVGVYEDAWIVELYMDATTPA</sequence>
<dbReference type="AlphaFoldDB" id="X0TAP5"/>
<gene>
    <name evidence="1" type="ORF">S01H1_20888</name>
</gene>
<name>X0TAP5_9ZZZZ</name>
<comment type="caution">
    <text evidence="1">The sequence shown here is derived from an EMBL/GenBank/DDBJ whole genome shotgun (WGS) entry which is preliminary data.</text>
</comment>
<organism evidence="1">
    <name type="scientific">marine sediment metagenome</name>
    <dbReference type="NCBI Taxonomy" id="412755"/>
    <lineage>
        <taxon>unclassified sequences</taxon>
        <taxon>metagenomes</taxon>
        <taxon>ecological metagenomes</taxon>
    </lineage>
</organism>
<evidence type="ECO:0000313" key="1">
    <source>
        <dbReference type="EMBL" id="GAF90563.1"/>
    </source>
</evidence>
<protein>
    <submittedName>
        <fullName evidence="1">Uncharacterized protein</fullName>
    </submittedName>
</protein>